<organism evidence="2">
    <name type="scientific">Heliothis virescens</name>
    <name type="common">Tobacco budworm moth</name>
    <dbReference type="NCBI Taxonomy" id="7102"/>
    <lineage>
        <taxon>Eukaryota</taxon>
        <taxon>Metazoa</taxon>
        <taxon>Ecdysozoa</taxon>
        <taxon>Arthropoda</taxon>
        <taxon>Hexapoda</taxon>
        <taxon>Insecta</taxon>
        <taxon>Pterygota</taxon>
        <taxon>Neoptera</taxon>
        <taxon>Endopterygota</taxon>
        <taxon>Lepidoptera</taxon>
        <taxon>Glossata</taxon>
        <taxon>Ditrysia</taxon>
        <taxon>Noctuoidea</taxon>
        <taxon>Noctuidae</taxon>
        <taxon>Heliothinae</taxon>
        <taxon>Heliothis</taxon>
    </lineage>
</organism>
<keyword evidence="1" id="KW-0732">Signal</keyword>
<accession>A0A2A4IVW6</accession>
<comment type="caution">
    <text evidence="2">The sequence shown here is derived from an EMBL/GenBank/DDBJ whole genome shotgun (WGS) entry which is preliminary data.</text>
</comment>
<protein>
    <submittedName>
        <fullName evidence="2">Uncharacterized protein</fullName>
    </submittedName>
</protein>
<gene>
    <name evidence="2" type="ORF">B5V51_11974</name>
</gene>
<proteinExistence type="predicted"/>
<evidence type="ECO:0000256" key="1">
    <source>
        <dbReference type="SAM" id="SignalP"/>
    </source>
</evidence>
<feature type="chain" id="PRO_5013172852" evidence="1">
    <location>
        <begin position="18"/>
        <end position="92"/>
    </location>
</feature>
<feature type="signal peptide" evidence="1">
    <location>
        <begin position="1"/>
        <end position="17"/>
    </location>
</feature>
<name>A0A2A4IVW6_HELVI</name>
<evidence type="ECO:0000313" key="2">
    <source>
        <dbReference type="EMBL" id="PCG63626.1"/>
    </source>
</evidence>
<dbReference type="AlphaFoldDB" id="A0A2A4IVW6"/>
<sequence length="92" mass="9912">MIRVACLLLVAARALSAAPAPAPTSSALAPGDLPARSLRDVKGIASSANPLSRKQFLVKLHCKDSEKCAQTLLYEFNLLRVQPSESGKRVYY</sequence>
<dbReference type="EMBL" id="NWSH01006152">
    <property type="protein sequence ID" value="PCG63626.1"/>
    <property type="molecule type" value="Genomic_DNA"/>
</dbReference>
<reference evidence="2" key="1">
    <citation type="submission" date="2017-09" db="EMBL/GenBank/DDBJ databases">
        <title>Contemporary evolution of a Lepidopteran species, Heliothis virescens, in response to modern agricultural practices.</title>
        <authorList>
            <person name="Fritz M.L."/>
            <person name="Deyonke A.M."/>
            <person name="Papanicolaou A."/>
            <person name="Micinski S."/>
            <person name="Westbrook J."/>
            <person name="Gould F."/>
        </authorList>
    </citation>
    <scope>NUCLEOTIDE SEQUENCE [LARGE SCALE GENOMIC DNA]</scope>
    <source>
        <strain evidence="2">HvINT-</strain>
        <tissue evidence="2">Whole body</tissue>
    </source>
</reference>